<evidence type="ECO:0000256" key="1">
    <source>
        <dbReference type="SAM" id="MobiDB-lite"/>
    </source>
</evidence>
<protein>
    <submittedName>
        <fullName evidence="2">Uncharacterized protein</fullName>
    </submittedName>
</protein>
<sequence>MPAAPQDNHSSTPASDTKAEPGAETESPVAADIDPLPDWLRAFFERAGLGDYAEQMPEQMLNRIIEKVKHDHEKEGELVNNLVHKATRYISELEKKVSDGEKRVWELEKQVNKLKSIIADQAESIMDMRRAA</sequence>
<name>A0AAN6NPW8_9PEZI</name>
<organism evidence="2 3">
    <name type="scientific">Pseudoneurospora amorphoporcata</name>
    <dbReference type="NCBI Taxonomy" id="241081"/>
    <lineage>
        <taxon>Eukaryota</taxon>
        <taxon>Fungi</taxon>
        <taxon>Dikarya</taxon>
        <taxon>Ascomycota</taxon>
        <taxon>Pezizomycotina</taxon>
        <taxon>Sordariomycetes</taxon>
        <taxon>Sordariomycetidae</taxon>
        <taxon>Sordariales</taxon>
        <taxon>Sordariaceae</taxon>
        <taxon>Pseudoneurospora</taxon>
    </lineage>
</organism>
<dbReference type="EMBL" id="MU859238">
    <property type="protein sequence ID" value="KAK3948896.1"/>
    <property type="molecule type" value="Genomic_DNA"/>
</dbReference>
<reference evidence="2" key="2">
    <citation type="submission" date="2023-06" db="EMBL/GenBank/DDBJ databases">
        <authorList>
            <consortium name="Lawrence Berkeley National Laboratory"/>
            <person name="Mondo S.J."/>
            <person name="Hensen N."/>
            <person name="Bonometti L."/>
            <person name="Westerberg I."/>
            <person name="Brannstrom I.O."/>
            <person name="Guillou S."/>
            <person name="Cros-Aarteil S."/>
            <person name="Calhoun S."/>
            <person name="Haridas S."/>
            <person name="Kuo A."/>
            <person name="Pangilinan J."/>
            <person name="Riley R."/>
            <person name="Labutti K."/>
            <person name="Andreopoulos B."/>
            <person name="Lipzen A."/>
            <person name="Chen C."/>
            <person name="Yanf M."/>
            <person name="Daum C."/>
            <person name="Ng V."/>
            <person name="Clum A."/>
            <person name="Steindorff A."/>
            <person name="Ohm R."/>
            <person name="Martin F."/>
            <person name="Silar P."/>
            <person name="Natvig D."/>
            <person name="Lalanne C."/>
            <person name="Gautier V."/>
            <person name="Ament-Velasquez S.L."/>
            <person name="Kruys A."/>
            <person name="Hutchinson M.I."/>
            <person name="Powell A.J."/>
            <person name="Barry K."/>
            <person name="Miller A.N."/>
            <person name="Grigoriev I.V."/>
            <person name="Debuchy R."/>
            <person name="Gladieux P."/>
            <person name="Thoren M.H."/>
            <person name="Johannesson H."/>
        </authorList>
    </citation>
    <scope>NUCLEOTIDE SEQUENCE</scope>
    <source>
        <strain evidence="2">CBS 626.80</strain>
    </source>
</reference>
<gene>
    <name evidence="2" type="ORF">QBC32DRAFT_220916</name>
</gene>
<feature type="region of interest" description="Disordered" evidence="1">
    <location>
        <begin position="1"/>
        <end position="33"/>
    </location>
</feature>
<accession>A0AAN6NPW8</accession>
<reference evidence="2" key="1">
    <citation type="journal article" date="2023" name="Mol. Phylogenet. Evol.">
        <title>Genome-scale phylogeny and comparative genomics of the fungal order Sordariales.</title>
        <authorList>
            <person name="Hensen N."/>
            <person name="Bonometti L."/>
            <person name="Westerberg I."/>
            <person name="Brannstrom I.O."/>
            <person name="Guillou S."/>
            <person name="Cros-Aarteil S."/>
            <person name="Calhoun S."/>
            <person name="Haridas S."/>
            <person name="Kuo A."/>
            <person name="Mondo S."/>
            <person name="Pangilinan J."/>
            <person name="Riley R."/>
            <person name="LaButti K."/>
            <person name="Andreopoulos B."/>
            <person name="Lipzen A."/>
            <person name="Chen C."/>
            <person name="Yan M."/>
            <person name="Daum C."/>
            <person name="Ng V."/>
            <person name="Clum A."/>
            <person name="Steindorff A."/>
            <person name="Ohm R.A."/>
            <person name="Martin F."/>
            <person name="Silar P."/>
            <person name="Natvig D.O."/>
            <person name="Lalanne C."/>
            <person name="Gautier V."/>
            <person name="Ament-Velasquez S.L."/>
            <person name="Kruys A."/>
            <person name="Hutchinson M.I."/>
            <person name="Powell A.J."/>
            <person name="Barry K."/>
            <person name="Miller A.N."/>
            <person name="Grigoriev I.V."/>
            <person name="Debuchy R."/>
            <person name="Gladieux P."/>
            <person name="Hiltunen Thoren M."/>
            <person name="Johannesson H."/>
        </authorList>
    </citation>
    <scope>NUCLEOTIDE SEQUENCE</scope>
    <source>
        <strain evidence="2">CBS 626.80</strain>
    </source>
</reference>
<dbReference type="AlphaFoldDB" id="A0AAN6NPW8"/>
<dbReference type="Proteomes" id="UP001303222">
    <property type="component" value="Unassembled WGS sequence"/>
</dbReference>
<evidence type="ECO:0000313" key="3">
    <source>
        <dbReference type="Proteomes" id="UP001303222"/>
    </source>
</evidence>
<keyword evidence="3" id="KW-1185">Reference proteome</keyword>
<comment type="caution">
    <text evidence="2">The sequence shown here is derived from an EMBL/GenBank/DDBJ whole genome shotgun (WGS) entry which is preliminary data.</text>
</comment>
<proteinExistence type="predicted"/>
<evidence type="ECO:0000313" key="2">
    <source>
        <dbReference type="EMBL" id="KAK3948896.1"/>
    </source>
</evidence>